<gene>
    <name evidence="2" type="ORF">QTG54_004083</name>
</gene>
<reference evidence="2" key="1">
    <citation type="submission" date="2023-06" db="EMBL/GenBank/DDBJ databases">
        <title>Survivors Of The Sea: Transcriptome response of Skeletonema marinoi to long-term dormancy.</title>
        <authorList>
            <person name="Pinder M.I.M."/>
            <person name="Kourtchenko O."/>
            <person name="Robertson E.K."/>
            <person name="Larsson T."/>
            <person name="Maumus F."/>
            <person name="Osuna-Cruz C.M."/>
            <person name="Vancaester E."/>
            <person name="Stenow R."/>
            <person name="Vandepoele K."/>
            <person name="Ploug H."/>
            <person name="Bruchert V."/>
            <person name="Godhe A."/>
            <person name="Topel M."/>
        </authorList>
    </citation>
    <scope>NUCLEOTIDE SEQUENCE</scope>
    <source>
        <strain evidence="2">R05AC</strain>
    </source>
</reference>
<dbReference type="Proteomes" id="UP001224775">
    <property type="component" value="Unassembled WGS sequence"/>
</dbReference>
<evidence type="ECO:0000256" key="1">
    <source>
        <dbReference type="SAM" id="MobiDB-lite"/>
    </source>
</evidence>
<dbReference type="PANTHER" id="PTHR35213">
    <property type="entry name" value="RING-TYPE DOMAIN-CONTAINING PROTEIN-RELATED"/>
    <property type="match status" value="1"/>
</dbReference>
<evidence type="ECO:0000313" key="2">
    <source>
        <dbReference type="EMBL" id="KAK1744792.1"/>
    </source>
</evidence>
<keyword evidence="3" id="KW-1185">Reference proteome</keyword>
<feature type="compositionally biased region" description="Low complexity" evidence="1">
    <location>
        <begin position="29"/>
        <end position="49"/>
    </location>
</feature>
<sequence length="464" mass="50457">MSSSADPKPTPAHTSHVSAAQSSVLQYENDIPTSSDISITSNSSGSGSSSKKKTPHPLRRGKWTSEEEAYANRLIGEFKSGLLPLTDGTTLRNFLSKLLNCDPMRISKKFVGNNCIGKQVFRRRVAEINRITTEQMQQTKMELSELERRFLDRVAQTNRVKAPGVSAAIGPSGVLGPLPPNLMKVGGAARGVDDLEIDAPPTPPWLKPPTKYKPSGKFAKRLEAKAKAAAERKAKLAAAAAAAAAATRLQRRSKSQKLSRQRLLWSLREQLQTREFLELSLLWNNWRGQLQVSLSLFLIFVILYFRDGLLIPIFLAAKFVEDIVNGDGSEEAKVEGKKLSQSALRGSFNVLMSMDLQSVENLVELASSSNLASLLTESKSSAQMETFIQSLSSSGNLLKAGNDSHAALGGLLQSLSRGNLFKAGEDSHVALGNLLQSIQTDLHELHDENASSNNLFDPGMCTCV</sequence>
<dbReference type="PANTHER" id="PTHR35213:SF5">
    <property type="entry name" value="RING-TYPE DOMAIN-CONTAINING PROTEIN"/>
    <property type="match status" value="1"/>
</dbReference>
<feature type="region of interest" description="Disordered" evidence="1">
    <location>
        <begin position="1"/>
        <end position="65"/>
    </location>
</feature>
<comment type="caution">
    <text evidence="2">The sequence shown here is derived from an EMBL/GenBank/DDBJ whole genome shotgun (WGS) entry which is preliminary data.</text>
</comment>
<proteinExistence type="predicted"/>
<organism evidence="2 3">
    <name type="scientific">Skeletonema marinoi</name>
    <dbReference type="NCBI Taxonomy" id="267567"/>
    <lineage>
        <taxon>Eukaryota</taxon>
        <taxon>Sar</taxon>
        <taxon>Stramenopiles</taxon>
        <taxon>Ochrophyta</taxon>
        <taxon>Bacillariophyta</taxon>
        <taxon>Coscinodiscophyceae</taxon>
        <taxon>Thalassiosirophycidae</taxon>
        <taxon>Thalassiosirales</taxon>
        <taxon>Skeletonemataceae</taxon>
        <taxon>Skeletonema</taxon>
        <taxon>Skeletonema marinoi-dohrnii complex</taxon>
    </lineage>
</organism>
<protein>
    <submittedName>
        <fullName evidence="2">Uncharacterized protein</fullName>
    </submittedName>
</protein>
<dbReference type="EMBL" id="JATAAI010000006">
    <property type="protein sequence ID" value="KAK1744792.1"/>
    <property type="molecule type" value="Genomic_DNA"/>
</dbReference>
<evidence type="ECO:0000313" key="3">
    <source>
        <dbReference type="Proteomes" id="UP001224775"/>
    </source>
</evidence>
<feature type="compositionally biased region" description="Basic residues" evidence="1">
    <location>
        <begin position="50"/>
        <end position="62"/>
    </location>
</feature>
<accession>A0AAD9DF00</accession>
<name>A0AAD9DF00_9STRA</name>
<feature type="compositionally biased region" description="Polar residues" evidence="1">
    <location>
        <begin position="12"/>
        <end position="26"/>
    </location>
</feature>
<dbReference type="AlphaFoldDB" id="A0AAD9DF00"/>